<comment type="caution">
    <text evidence="2">The sequence shown here is derived from an EMBL/GenBank/DDBJ whole genome shotgun (WGS) entry which is preliminary data.</text>
</comment>
<evidence type="ECO:0000256" key="1">
    <source>
        <dbReference type="SAM" id="SignalP"/>
    </source>
</evidence>
<proteinExistence type="predicted"/>
<keyword evidence="1" id="KW-0732">Signal</keyword>
<feature type="signal peptide" evidence="1">
    <location>
        <begin position="1"/>
        <end position="21"/>
    </location>
</feature>
<gene>
    <name evidence="2" type="ORF">NDU88_004502</name>
</gene>
<evidence type="ECO:0000313" key="3">
    <source>
        <dbReference type="Proteomes" id="UP001066276"/>
    </source>
</evidence>
<name>A0AAV7RGF2_PLEWA</name>
<accession>A0AAV7RGF2</accession>
<evidence type="ECO:0008006" key="4">
    <source>
        <dbReference type="Google" id="ProtNLM"/>
    </source>
</evidence>
<protein>
    <recommendedName>
        <fullName evidence="4">Secreted protein</fullName>
    </recommendedName>
</protein>
<feature type="chain" id="PRO_5043809715" description="Secreted protein" evidence="1">
    <location>
        <begin position="22"/>
        <end position="67"/>
    </location>
</feature>
<organism evidence="2 3">
    <name type="scientific">Pleurodeles waltl</name>
    <name type="common">Iberian ribbed newt</name>
    <dbReference type="NCBI Taxonomy" id="8319"/>
    <lineage>
        <taxon>Eukaryota</taxon>
        <taxon>Metazoa</taxon>
        <taxon>Chordata</taxon>
        <taxon>Craniata</taxon>
        <taxon>Vertebrata</taxon>
        <taxon>Euteleostomi</taxon>
        <taxon>Amphibia</taxon>
        <taxon>Batrachia</taxon>
        <taxon>Caudata</taxon>
        <taxon>Salamandroidea</taxon>
        <taxon>Salamandridae</taxon>
        <taxon>Pleurodelinae</taxon>
        <taxon>Pleurodeles</taxon>
    </lineage>
</organism>
<dbReference type="EMBL" id="JANPWB010000009">
    <property type="protein sequence ID" value="KAJ1151722.1"/>
    <property type="molecule type" value="Genomic_DNA"/>
</dbReference>
<dbReference type="AlphaFoldDB" id="A0AAV7RGF2"/>
<evidence type="ECO:0000313" key="2">
    <source>
        <dbReference type="EMBL" id="KAJ1151722.1"/>
    </source>
</evidence>
<keyword evidence="3" id="KW-1185">Reference proteome</keyword>
<reference evidence="2" key="1">
    <citation type="journal article" date="2022" name="bioRxiv">
        <title>Sequencing and chromosome-scale assembly of the giantPleurodeles waltlgenome.</title>
        <authorList>
            <person name="Brown T."/>
            <person name="Elewa A."/>
            <person name="Iarovenko S."/>
            <person name="Subramanian E."/>
            <person name="Araus A.J."/>
            <person name="Petzold A."/>
            <person name="Susuki M."/>
            <person name="Suzuki K.-i.T."/>
            <person name="Hayashi T."/>
            <person name="Toyoda A."/>
            <person name="Oliveira C."/>
            <person name="Osipova E."/>
            <person name="Leigh N.D."/>
            <person name="Simon A."/>
            <person name="Yun M.H."/>
        </authorList>
    </citation>
    <scope>NUCLEOTIDE SEQUENCE</scope>
    <source>
        <strain evidence="2">20211129_DDA</strain>
        <tissue evidence="2">Liver</tissue>
    </source>
</reference>
<dbReference type="Proteomes" id="UP001066276">
    <property type="component" value="Chromosome 5"/>
</dbReference>
<sequence>MARRTTVALLLGHLFFRLYLQLSLGPAAKRPSHGFKYPGARTQEVRLISFFMDYGGGGVLRTPSLGA</sequence>